<dbReference type="OrthoDB" id="14924at2157"/>
<sequence>MISCPACGREIKILSTVHDVPYFGKVLITSISCECGFKHSDSIITEIKDPVRYISKINKDNLFTKVIRSTSGTIRFPELGVDIEPGPASNAFITNFEGVLSKVEDIVKLAKSWNSENQEKVEICDKILEKISNTINGDEELTIIIEDPYGNSAIVSDDVFVEKMSEHEVAKLKTGLTVMDITGKTEEEIFEL</sequence>
<keyword evidence="3" id="KW-0863">Zinc-finger</keyword>
<evidence type="ECO:0000256" key="2">
    <source>
        <dbReference type="ARBA" id="ARBA00022723"/>
    </source>
</evidence>
<keyword evidence="4" id="KW-0862">Zinc</keyword>
<dbReference type="InterPro" id="IPR040141">
    <property type="entry name" value="ZPR1"/>
</dbReference>
<dbReference type="KEGG" id="ast:Asulf_00190"/>
<evidence type="ECO:0000256" key="1">
    <source>
        <dbReference type="ARBA" id="ARBA00008354"/>
    </source>
</evidence>
<evidence type="ECO:0000313" key="6">
    <source>
        <dbReference type="EMBL" id="AGK60224.1"/>
    </source>
</evidence>
<accession>N0B9D8</accession>
<keyword evidence="7" id="KW-1185">Reference proteome</keyword>
<dbReference type="InterPro" id="IPR004470">
    <property type="entry name" value="ZPR1-like_arc"/>
</dbReference>
<dbReference type="InterPro" id="IPR004457">
    <property type="entry name" value="Znf_ZPR1"/>
</dbReference>
<dbReference type="Proteomes" id="UP000013307">
    <property type="component" value="Chromosome"/>
</dbReference>
<dbReference type="PANTHER" id="PTHR10876">
    <property type="entry name" value="ZINC FINGER PROTEIN ZPR1"/>
    <property type="match status" value="1"/>
</dbReference>
<dbReference type="InterPro" id="IPR042452">
    <property type="entry name" value="ZPR1_Znf1/2"/>
</dbReference>
<dbReference type="SMART" id="SM00709">
    <property type="entry name" value="Zpr1"/>
    <property type="match status" value="1"/>
</dbReference>
<comment type="similarity">
    <text evidence="1">Belongs to the ZPR1 family.</text>
</comment>
<dbReference type="GeneID" id="15391836"/>
<name>N0B9D8_9EURY</name>
<evidence type="ECO:0000259" key="5">
    <source>
        <dbReference type="SMART" id="SM00709"/>
    </source>
</evidence>
<proteinExistence type="inferred from homology"/>
<protein>
    <submittedName>
        <fullName evidence="6">ZPR1-related zinc finger protein</fullName>
    </submittedName>
</protein>
<dbReference type="AlphaFoldDB" id="N0B9D8"/>
<gene>
    <name evidence="6" type="ORF">Asulf_00190</name>
</gene>
<dbReference type="EMBL" id="CP005290">
    <property type="protein sequence ID" value="AGK60224.1"/>
    <property type="molecule type" value="Genomic_DNA"/>
</dbReference>
<dbReference type="NCBIfam" id="TIGR00340">
    <property type="entry name" value="zpr1_rel"/>
    <property type="match status" value="1"/>
</dbReference>
<evidence type="ECO:0000256" key="3">
    <source>
        <dbReference type="ARBA" id="ARBA00022771"/>
    </source>
</evidence>
<evidence type="ECO:0000313" key="7">
    <source>
        <dbReference type="Proteomes" id="UP000013307"/>
    </source>
</evidence>
<dbReference type="Pfam" id="PF03367">
    <property type="entry name" value="Zn_ribbon_ZPR1"/>
    <property type="match status" value="1"/>
</dbReference>
<organism evidence="6 7">
    <name type="scientific">Archaeoglobus sulfaticallidus PM70-1</name>
    <dbReference type="NCBI Taxonomy" id="387631"/>
    <lineage>
        <taxon>Archaea</taxon>
        <taxon>Methanobacteriati</taxon>
        <taxon>Methanobacteriota</taxon>
        <taxon>Archaeoglobi</taxon>
        <taxon>Archaeoglobales</taxon>
        <taxon>Archaeoglobaceae</taxon>
        <taxon>Archaeoglobus</taxon>
    </lineage>
</organism>
<keyword evidence="2" id="KW-0479">Metal-binding</keyword>
<reference evidence="6 7" key="1">
    <citation type="journal article" date="2013" name="Genome Announc.">
        <title>Complete Genome Sequence of the Thermophilic and Facultatively Chemolithoautotrophic Sulfate Reducer Archaeoglobus sulfaticallidus Strain PM70-1T.</title>
        <authorList>
            <person name="Stokke R."/>
            <person name="Hocking W.P."/>
            <person name="Steinsbu B.O."/>
            <person name="Steen I.H."/>
        </authorList>
    </citation>
    <scope>NUCLEOTIDE SEQUENCE [LARGE SCALE GENOMIC DNA]</scope>
    <source>
        <strain evidence="6">PM70-1</strain>
    </source>
</reference>
<dbReference type="STRING" id="387631.Asulf_00190"/>
<dbReference type="Pfam" id="PF22794">
    <property type="entry name" value="jr-ZPR1"/>
    <property type="match status" value="1"/>
</dbReference>
<dbReference type="HOGENOM" id="CLU_107446_0_0_2"/>
<dbReference type="NCBIfam" id="TIGR00310">
    <property type="entry name" value="ZPR1_znf"/>
    <property type="match status" value="1"/>
</dbReference>
<feature type="domain" description="Zinc finger ZPR1-type" evidence="5">
    <location>
        <begin position="2"/>
        <end position="156"/>
    </location>
</feature>
<dbReference type="PANTHER" id="PTHR10876:SF0">
    <property type="entry name" value="ZINC FINGER PROTEIN ZPR1"/>
    <property type="match status" value="1"/>
</dbReference>
<dbReference type="Gene3D" id="2.20.25.420">
    <property type="entry name" value="ZPR1, zinc finger domain"/>
    <property type="match status" value="1"/>
</dbReference>
<dbReference type="RefSeq" id="WP_015589823.1">
    <property type="nucleotide sequence ID" value="NC_021169.1"/>
</dbReference>
<dbReference type="InterPro" id="IPR056180">
    <property type="entry name" value="ZPR1_jr_dom"/>
</dbReference>
<dbReference type="Gene3D" id="2.60.120.1040">
    <property type="entry name" value="ZPR1, A/B domain"/>
    <property type="match status" value="1"/>
</dbReference>
<dbReference type="GO" id="GO:0008270">
    <property type="term" value="F:zinc ion binding"/>
    <property type="evidence" value="ECO:0007669"/>
    <property type="project" value="UniProtKB-KW"/>
</dbReference>
<dbReference type="InterPro" id="IPR042451">
    <property type="entry name" value="ZPR1_A/B_dom"/>
</dbReference>
<evidence type="ECO:0000256" key="4">
    <source>
        <dbReference type="ARBA" id="ARBA00022833"/>
    </source>
</evidence>
<dbReference type="eggNOG" id="arCOG04265">
    <property type="taxonomic scope" value="Archaea"/>
</dbReference>